<organism evidence="1">
    <name type="scientific">Mycobacterium xenopi 4042</name>
    <dbReference type="NCBI Taxonomy" id="1299334"/>
    <lineage>
        <taxon>Bacteria</taxon>
        <taxon>Bacillati</taxon>
        <taxon>Actinomycetota</taxon>
        <taxon>Actinomycetes</taxon>
        <taxon>Mycobacteriales</taxon>
        <taxon>Mycobacteriaceae</taxon>
        <taxon>Mycobacterium</taxon>
    </lineage>
</organism>
<sequence>MDAFYDAHMDLVSVHPVFNLYNKRWPIRGATENLARRSSSTAGRRRSRWSVRAASSPRRRCAIRCCRRTWLWTTARSSKAV</sequence>
<keyword evidence="1" id="KW-0808">Transferase</keyword>
<proteinExistence type="predicted"/>
<accession>X8DXH5</accession>
<dbReference type="EC" id="2.7.7.27" evidence="1"/>
<name>X8DXH5_MYCXE</name>
<gene>
    <name evidence="1" type="ORF">I553_9488</name>
</gene>
<dbReference type="AlphaFoldDB" id="X8DXH5"/>
<reference evidence="1" key="1">
    <citation type="submission" date="2014-01" db="EMBL/GenBank/DDBJ databases">
        <authorList>
            <person name="Brown-Elliot B."/>
            <person name="Wallace R."/>
            <person name="Lenaerts A."/>
            <person name="Ordway D."/>
            <person name="DeGroote M.A."/>
            <person name="Parker T."/>
            <person name="Sizemore C."/>
            <person name="Tallon L.J."/>
            <person name="Sadzewicz L.K."/>
            <person name="Sengamalay N."/>
            <person name="Fraser C.M."/>
            <person name="Hine E."/>
            <person name="Shefchek K.A."/>
            <person name="Das S.P."/>
            <person name="Tettelin H."/>
        </authorList>
    </citation>
    <scope>NUCLEOTIDE SEQUENCE [LARGE SCALE GENOMIC DNA]</scope>
    <source>
        <strain evidence="1">4042</strain>
    </source>
</reference>
<dbReference type="GO" id="GO:0008878">
    <property type="term" value="F:glucose-1-phosphate adenylyltransferase activity"/>
    <property type="evidence" value="ECO:0007669"/>
    <property type="project" value="UniProtKB-EC"/>
</dbReference>
<protein>
    <submittedName>
        <fullName evidence="1">Glucose-1-phosphate adenylyltransferase domain protein</fullName>
        <ecNumber evidence="1">2.7.7.27</ecNumber>
    </submittedName>
</protein>
<dbReference type="EMBL" id="JAOB01000011">
    <property type="protein sequence ID" value="EUA73332.1"/>
    <property type="molecule type" value="Genomic_DNA"/>
</dbReference>
<evidence type="ECO:0000313" key="1">
    <source>
        <dbReference type="EMBL" id="EUA73332.1"/>
    </source>
</evidence>
<comment type="caution">
    <text evidence="1">The sequence shown here is derived from an EMBL/GenBank/DDBJ whole genome shotgun (WGS) entry which is preliminary data.</text>
</comment>
<keyword evidence="1" id="KW-0548">Nucleotidyltransferase</keyword>